<dbReference type="KEGG" id="erz:ER308_12880"/>
<feature type="transmembrane region" description="Helical" evidence="5">
    <location>
        <begin position="397"/>
        <end position="418"/>
    </location>
</feature>
<keyword evidence="5" id="KW-0813">Transport</keyword>
<feature type="transmembrane region" description="Helical" evidence="5">
    <location>
        <begin position="44"/>
        <end position="63"/>
    </location>
</feature>
<evidence type="ECO:0000256" key="6">
    <source>
        <dbReference type="RuleBase" id="RU000320"/>
    </source>
</evidence>
<accession>A0A411YGK0</accession>
<dbReference type="GO" id="GO:0008137">
    <property type="term" value="F:NADH dehydrogenase (ubiquinone) activity"/>
    <property type="evidence" value="ECO:0007669"/>
    <property type="project" value="InterPro"/>
</dbReference>
<feature type="transmembrane region" description="Helical" evidence="5">
    <location>
        <begin position="199"/>
        <end position="220"/>
    </location>
</feature>
<feature type="transmembrane region" description="Helical" evidence="5">
    <location>
        <begin position="370"/>
        <end position="391"/>
    </location>
</feature>
<dbReference type="InterPro" id="IPR001750">
    <property type="entry name" value="ND/Mrp_TM"/>
</dbReference>
<dbReference type="InterPro" id="IPR010096">
    <property type="entry name" value="NADH-Q_OxRdtase_suN/2"/>
</dbReference>
<dbReference type="HAMAP" id="MF_00445">
    <property type="entry name" value="NDH1_NuoN_1"/>
    <property type="match status" value="1"/>
</dbReference>
<keyword evidence="9" id="KW-1185">Reference proteome</keyword>
<dbReference type="GO" id="GO:0048038">
    <property type="term" value="F:quinone binding"/>
    <property type="evidence" value="ECO:0007669"/>
    <property type="project" value="UniProtKB-KW"/>
</dbReference>
<comment type="catalytic activity">
    <reaction evidence="5">
        <text>a quinone + NADH + 5 H(+)(in) = a quinol + NAD(+) + 4 H(+)(out)</text>
        <dbReference type="Rhea" id="RHEA:57888"/>
        <dbReference type="ChEBI" id="CHEBI:15378"/>
        <dbReference type="ChEBI" id="CHEBI:24646"/>
        <dbReference type="ChEBI" id="CHEBI:57540"/>
        <dbReference type="ChEBI" id="CHEBI:57945"/>
        <dbReference type="ChEBI" id="CHEBI:132124"/>
    </reaction>
</comment>
<name>A0A411YGK0_9ACTN</name>
<keyword evidence="5" id="KW-0874">Quinone</keyword>
<dbReference type="NCBIfam" id="TIGR01770">
    <property type="entry name" value="NDH_I_N"/>
    <property type="match status" value="1"/>
</dbReference>
<evidence type="ECO:0000313" key="8">
    <source>
        <dbReference type="EMBL" id="QBI20370.1"/>
    </source>
</evidence>
<evidence type="ECO:0000256" key="1">
    <source>
        <dbReference type="ARBA" id="ARBA00004127"/>
    </source>
</evidence>
<evidence type="ECO:0000256" key="4">
    <source>
        <dbReference type="ARBA" id="ARBA00023136"/>
    </source>
</evidence>
<comment type="subunit">
    <text evidence="5">NDH-1 is composed of 14 different subunits. Subunits NuoA, H, J, K, L, M, N constitute the membrane sector of the complex.</text>
</comment>
<organism evidence="8 9">
    <name type="scientific">Egibacter rhizosphaerae</name>
    <dbReference type="NCBI Taxonomy" id="1670831"/>
    <lineage>
        <taxon>Bacteria</taxon>
        <taxon>Bacillati</taxon>
        <taxon>Actinomycetota</taxon>
        <taxon>Nitriliruptoria</taxon>
        <taxon>Egibacterales</taxon>
        <taxon>Egibacteraceae</taxon>
        <taxon>Egibacter</taxon>
    </lineage>
</organism>
<dbReference type="GO" id="GO:0005886">
    <property type="term" value="C:plasma membrane"/>
    <property type="evidence" value="ECO:0007669"/>
    <property type="project" value="UniProtKB-SubCell"/>
</dbReference>
<sequence>MIQATLAQVAPQIPEIPWGALSPELVLFGAGIIVLLLETAGETRVRVGSLGFVLTVAAAATWFVLTEQIVGPSLLAVAALVVLGLTVLFRLRPRVLSAVLSALGLTATLGVIAWQWIVTSAEGRLLGSELQPEQVLADTIAVDGIALFTRITVCLAALIAIPLGYQYLEDRRMHRGEYYPLLIFAAVGMNLLASAQDLIMVFISIEILSLALYIMTGFAKRDLRSQEGAFKYFLLGAFSSAILLYGIALAYGVAGSTNVAAVGAAMSAADAPTGLTLAALAFLIVGLAFKTALVPFHMWTPDVYQGAPTPVTGFMAAATKAAAFAAFLRLFSGAFAGLEWSWVPVLWTLAALTMIVGAVLAVVQDDVKRMLAYSAVAHAGYALIGIVAVNRDGVSGVLFYLLAYAIMSLGAFGVLAMLEQRQRKAISIADLRGFGKRYPVPAGMLALFLLSLAGIPGTAGFMGKLAVFRAGVAGGQWTLVVIGVVSSVIAAYFYVRVIRAMFMEDEPEELAELPLQTTLGTTTALTATSAAVVVLGILPTVLVDVAGQATLIAGIG</sequence>
<dbReference type="GO" id="GO:0012505">
    <property type="term" value="C:endomembrane system"/>
    <property type="evidence" value="ECO:0007669"/>
    <property type="project" value="UniProtKB-SubCell"/>
</dbReference>
<feature type="transmembrane region" description="Helical" evidence="5">
    <location>
        <begin position="477"/>
        <end position="495"/>
    </location>
</feature>
<feature type="transmembrane region" description="Helical" evidence="5">
    <location>
        <begin position="232"/>
        <end position="254"/>
    </location>
</feature>
<dbReference type="EMBL" id="CP036402">
    <property type="protein sequence ID" value="QBI20370.1"/>
    <property type="molecule type" value="Genomic_DNA"/>
</dbReference>
<comment type="subcellular location">
    <subcellularLocation>
        <location evidence="5">Cell membrane</location>
        <topology evidence="5">Multi-pass membrane protein</topology>
    </subcellularLocation>
    <subcellularLocation>
        <location evidence="1">Endomembrane system</location>
        <topology evidence="1">Multi-pass membrane protein</topology>
    </subcellularLocation>
    <subcellularLocation>
        <location evidence="6">Membrane</location>
        <topology evidence="6">Multi-pass membrane protein</topology>
    </subcellularLocation>
</comment>
<evidence type="ECO:0000256" key="2">
    <source>
        <dbReference type="ARBA" id="ARBA00022692"/>
    </source>
</evidence>
<feature type="transmembrane region" description="Helical" evidence="5">
    <location>
        <begin position="69"/>
        <end position="89"/>
    </location>
</feature>
<feature type="transmembrane region" description="Helical" evidence="5">
    <location>
        <begin position="96"/>
        <end position="117"/>
    </location>
</feature>
<feature type="transmembrane region" description="Helical" evidence="5">
    <location>
        <begin position="314"/>
        <end position="336"/>
    </location>
</feature>
<dbReference type="OrthoDB" id="9811718at2"/>
<reference evidence="8 9" key="1">
    <citation type="submission" date="2019-01" db="EMBL/GenBank/DDBJ databases">
        <title>Egibacter rhizosphaerae EGI 80759T.</title>
        <authorList>
            <person name="Chen D.-D."/>
            <person name="Tian Y."/>
            <person name="Jiao J.-Y."/>
            <person name="Zhang X.-T."/>
            <person name="Zhang Y.-G."/>
            <person name="Zhang Y."/>
            <person name="Xiao M."/>
            <person name="Shu W.-S."/>
            <person name="Li W.-J."/>
        </authorList>
    </citation>
    <scope>NUCLEOTIDE SEQUENCE [LARGE SCALE GENOMIC DNA]</scope>
    <source>
        <strain evidence="8 9">EGI 80759</strain>
    </source>
</reference>
<keyword evidence="3 5" id="KW-1133">Transmembrane helix</keyword>
<keyword evidence="5" id="KW-1278">Translocase</keyword>
<dbReference type="EC" id="7.1.1.-" evidence="5"/>
<evidence type="ECO:0000256" key="3">
    <source>
        <dbReference type="ARBA" id="ARBA00022989"/>
    </source>
</evidence>
<feature type="transmembrane region" description="Helical" evidence="5">
    <location>
        <begin position="16"/>
        <end position="37"/>
    </location>
</feature>
<evidence type="ECO:0000313" key="9">
    <source>
        <dbReference type="Proteomes" id="UP000291469"/>
    </source>
</evidence>
<keyword evidence="2 5" id="KW-0812">Transmembrane</keyword>
<dbReference type="Proteomes" id="UP000291469">
    <property type="component" value="Chromosome"/>
</dbReference>
<comment type="function">
    <text evidence="5">NDH-1 shuttles electrons from NADH, via FMN and iron-sulfur (Fe-S) centers, to quinones in the respiratory chain. The immediate electron acceptor for the enzyme in this species is believed to be a menaquinone. Couples the redox reaction to proton translocation (for every two electrons transferred, four hydrogen ions are translocated across the cytoplasmic membrane), and thus conserves the redox energy in a proton gradient.</text>
</comment>
<dbReference type="AlphaFoldDB" id="A0A411YGK0"/>
<keyword evidence="5" id="KW-1003">Cell membrane</keyword>
<dbReference type="GO" id="GO:0042773">
    <property type="term" value="P:ATP synthesis coupled electron transport"/>
    <property type="evidence" value="ECO:0007669"/>
    <property type="project" value="InterPro"/>
</dbReference>
<feature type="transmembrane region" description="Helical" evidence="5">
    <location>
        <begin position="342"/>
        <end position="363"/>
    </location>
</feature>
<evidence type="ECO:0000256" key="5">
    <source>
        <dbReference type="HAMAP-Rule" id="MF_00445"/>
    </source>
</evidence>
<feature type="transmembrane region" description="Helical" evidence="5">
    <location>
        <begin position="438"/>
        <end position="457"/>
    </location>
</feature>
<keyword evidence="5" id="KW-0520">NAD</keyword>
<feature type="transmembrane region" description="Helical" evidence="5">
    <location>
        <begin position="274"/>
        <end position="293"/>
    </location>
</feature>
<proteinExistence type="inferred from homology"/>
<feature type="transmembrane region" description="Helical" evidence="5">
    <location>
        <begin position="177"/>
        <end position="193"/>
    </location>
</feature>
<comment type="similarity">
    <text evidence="5">Belongs to the complex I subunit 2 family.</text>
</comment>
<dbReference type="RefSeq" id="WP_131155367.1">
    <property type="nucleotide sequence ID" value="NZ_CP036402.1"/>
</dbReference>
<dbReference type="GO" id="GO:0050136">
    <property type="term" value="F:NADH dehydrogenase (quinone) (non-electrogenic) activity"/>
    <property type="evidence" value="ECO:0007669"/>
    <property type="project" value="UniProtKB-UniRule"/>
</dbReference>
<keyword evidence="4 5" id="KW-0472">Membrane</keyword>
<feature type="domain" description="NADH:quinone oxidoreductase/Mrp antiporter transmembrane" evidence="7">
    <location>
        <begin position="195"/>
        <end position="489"/>
    </location>
</feature>
<gene>
    <name evidence="5" type="primary">nuoN</name>
    <name evidence="8" type="ORF">ER308_12880</name>
</gene>
<protein>
    <recommendedName>
        <fullName evidence="5">NADH-quinone oxidoreductase subunit N</fullName>
        <ecNumber evidence="5">7.1.1.-</ecNumber>
    </recommendedName>
    <alternativeName>
        <fullName evidence="5">NADH dehydrogenase I subunit N</fullName>
    </alternativeName>
    <alternativeName>
        <fullName evidence="5">NDH-1 subunit N</fullName>
    </alternativeName>
</protein>
<dbReference type="PANTHER" id="PTHR22773">
    <property type="entry name" value="NADH DEHYDROGENASE"/>
    <property type="match status" value="1"/>
</dbReference>
<evidence type="ECO:0000259" key="7">
    <source>
        <dbReference type="Pfam" id="PF00361"/>
    </source>
</evidence>
<feature type="transmembrane region" description="Helical" evidence="5">
    <location>
        <begin position="145"/>
        <end position="165"/>
    </location>
</feature>
<dbReference type="Pfam" id="PF00361">
    <property type="entry name" value="Proton_antipo_M"/>
    <property type="match status" value="1"/>
</dbReference>